<organism evidence="1 2">
    <name type="scientific">Texcoconibacillus texcoconensis</name>
    <dbReference type="NCBI Taxonomy" id="1095777"/>
    <lineage>
        <taxon>Bacteria</taxon>
        <taxon>Bacillati</taxon>
        <taxon>Bacillota</taxon>
        <taxon>Bacilli</taxon>
        <taxon>Bacillales</taxon>
        <taxon>Bacillaceae</taxon>
        <taxon>Texcoconibacillus</taxon>
    </lineage>
</organism>
<evidence type="ECO:0000313" key="1">
    <source>
        <dbReference type="EMBL" id="MBB5174943.1"/>
    </source>
</evidence>
<evidence type="ECO:0008006" key="3">
    <source>
        <dbReference type="Google" id="ProtNLM"/>
    </source>
</evidence>
<proteinExistence type="predicted"/>
<protein>
    <recommendedName>
        <fullName evidence="3">YaaC-like Protein</fullName>
    </recommendedName>
</protein>
<dbReference type="RefSeq" id="WP_184665337.1">
    <property type="nucleotide sequence ID" value="NZ_JACHHB010000018.1"/>
</dbReference>
<reference evidence="1 2" key="1">
    <citation type="submission" date="2020-08" db="EMBL/GenBank/DDBJ databases">
        <title>Genomic Encyclopedia of Type Strains, Phase IV (KMG-IV): sequencing the most valuable type-strain genomes for metagenomic binning, comparative biology and taxonomic classification.</title>
        <authorList>
            <person name="Goeker M."/>
        </authorList>
    </citation>
    <scope>NUCLEOTIDE SEQUENCE [LARGE SCALE GENOMIC DNA]</scope>
    <source>
        <strain evidence="1 2">DSM 24696</strain>
    </source>
</reference>
<dbReference type="AlphaFoldDB" id="A0A840QUF9"/>
<dbReference type="InterPro" id="IPR026988">
    <property type="entry name" value="YaaC-like"/>
</dbReference>
<accession>A0A840QUF9</accession>
<keyword evidence="2" id="KW-1185">Reference proteome</keyword>
<sequence>MSNRPISFYMFHSSDYVKSFLSNKYKKFSKSEREQLAYQNCYRFTYFLRYGEKYLTTAKNVTTDIQPLLLFYCLSQWMKAILLIADPHYPSSTKQLAHGVSTRKRKRQNYSFLKDEVKVQKEGFFGHFSHKVFHVKQFSGECYVIRQLLRKIPNLYILFQQLESTSVASSVGHQNDSKITIPYERVDSFTISHHETIQKLRWHCSSPLHIDMNENDMSIKGDQSFRSMLYHPFFTDEDGHLWFPHHEEELQLLPEILVHYLLLYQLSMVCRYEMEWWGDLFYGEGTNDLAFIESYLHVAIERIPELIIDFLELK</sequence>
<dbReference type="EMBL" id="JACHHB010000018">
    <property type="protein sequence ID" value="MBB5174943.1"/>
    <property type="molecule type" value="Genomic_DNA"/>
</dbReference>
<dbReference type="Proteomes" id="UP000551878">
    <property type="component" value="Unassembled WGS sequence"/>
</dbReference>
<dbReference type="Pfam" id="PF14175">
    <property type="entry name" value="YaaC"/>
    <property type="match status" value="1"/>
</dbReference>
<name>A0A840QUF9_9BACI</name>
<evidence type="ECO:0000313" key="2">
    <source>
        <dbReference type="Proteomes" id="UP000551878"/>
    </source>
</evidence>
<gene>
    <name evidence="1" type="ORF">HNQ41_003166</name>
</gene>
<comment type="caution">
    <text evidence="1">The sequence shown here is derived from an EMBL/GenBank/DDBJ whole genome shotgun (WGS) entry which is preliminary data.</text>
</comment>